<dbReference type="Gene3D" id="3.40.50.620">
    <property type="entry name" value="HUPs"/>
    <property type="match status" value="1"/>
</dbReference>
<feature type="domain" description="Cytidyltransferase-like" evidence="2">
    <location>
        <begin position="5"/>
        <end position="134"/>
    </location>
</feature>
<proteinExistence type="predicted"/>
<dbReference type="Pfam" id="PF01467">
    <property type="entry name" value="CTP_transf_like"/>
    <property type="match status" value="1"/>
</dbReference>
<organism evidence="3">
    <name type="scientific">viral metagenome</name>
    <dbReference type="NCBI Taxonomy" id="1070528"/>
    <lineage>
        <taxon>unclassified sequences</taxon>
        <taxon>metagenomes</taxon>
        <taxon>organismal metagenomes</taxon>
    </lineage>
</organism>
<dbReference type="EMBL" id="MN740255">
    <property type="protein sequence ID" value="QHT96284.1"/>
    <property type="molecule type" value="Genomic_DNA"/>
</dbReference>
<name>A0A6C0ISQ5_9ZZZZ</name>
<protein>
    <recommendedName>
        <fullName evidence="1">choline-phosphate cytidylyltransferase</fullName>
        <ecNumber evidence="1">2.7.7.15</ecNumber>
    </recommendedName>
</protein>
<accession>A0A6C0ISQ5</accession>
<dbReference type="InterPro" id="IPR045049">
    <property type="entry name" value="Pcy1-like"/>
</dbReference>
<dbReference type="GO" id="GO:0031210">
    <property type="term" value="F:phosphatidylcholine binding"/>
    <property type="evidence" value="ECO:0007669"/>
    <property type="project" value="TreeGrafter"/>
</dbReference>
<dbReference type="AlphaFoldDB" id="A0A6C0ISQ5"/>
<reference evidence="3" key="1">
    <citation type="journal article" date="2020" name="Nature">
        <title>Giant virus diversity and host interactions through global metagenomics.</title>
        <authorList>
            <person name="Schulz F."/>
            <person name="Roux S."/>
            <person name="Paez-Espino D."/>
            <person name="Jungbluth S."/>
            <person name="Walsh D.A."/>
            <person name="Denef V.J."/>
            <person name="McMahon K.D."/>
            <person name="Konstantinidis K.T."/>
            <person name="Eloe-Fadrosh E.A."/>
            <person name="Kyrpides N.C."/>
            <person name="Woyke T."/>
        </authorList>
    </citation>
    <scope>NUCLEOTIDE SEQUENCE</scope>
    <source>
        <strain evidence="3">GVMAG-M-3300024302-11</strain>
    </source>
</reference>
<dbReference type="PANTHER" id="PTHR10739">
    <property type="entry name" value="CYTIDYLYLTRANSFERASE"/>
    <property type="match status" value="1"/>
</dbReference>
<dbReference type="PANTHER" id="PTHR10739:SF13">
    <property type="entry name" value="CHOLINE-PHOSPHATE CYTIDYLYLTRANSFERASE"/>
    <property type="match status" value="1"/>
</dbReference>
<dbReference type="InterPro" id="IPR014729">
    <property type="entry name" value="Rossmann-like_a/b/a_fold"/>
</dbReference>
<evidence type="ECO:0000313" key="3">
    <source>
        <dbReference type="EMBL" id="QHT96284.1"/>
    </source>
</evidence>
<evidence type="ECO:0000259" key="2">
    <source>
        <dbReference type="Pfam" id="PF01467"/>
    </source>
</evidence>
<dbReference type="GO" id="GO:0004105">
    <property type="term" value="F:choline-phosphate cytidylyltransferase activity"/>
    <property type="evidence" value="ECO:0007669"/>
    <property type="project" value="UniProtKB-EC"/>
</dbReference>
<dbReference type="SUPFAM" id="SSF52374">
    <property type="entry name" value="Nucleotidylyl transferase"/>
    <property type="match status" value="1"/>
</dbReference>
<dbReference type="EC" id="2.7.7.15" evidence="1"/>
<sequence length="139" mass="16458">MKRVYIDGIFDLFHRGHIESLKQAKNICDNVYLMVGVISDQDANNYKRMPIINEDDRAELLRSVNIVDEVLTNVPLSVTKEFIELNNIDLVVHGFSNNEDWEKQKDFFEYLINENKFKKIDYYDKTSTTDIINRIKTEY</sequence>
<evidence type="ECO:0000256" key="1">
    <source>
        <dbReference type="ARBA" id="ARBA00026101"/>
    </source>
</evidence>
<dbReference type="InterPro" id="IPR004821">
    <property type="entry name" value="Cyt_trans-like"/>
</dbReference>
<dbReference type="NCBIfam" id="TIGR00125">
    <property type="entry name" value="cyt_tran_rel"/>
    <property type="match status" value="1"/>
</dbReference>